<keyword evidence="2" id="KW-1185">Reference proteome</keyword>
<dbReference type="PANTHER" id="PTHR36456:SF1">
    <property type="entry name" value="UPF0232 PROTEIN SCO3875"/>
    <property type="match status" value="1"/>
</dbReference>
<protein>
    <recommendedName>
        <fullName evidence="3">DUF721 domain-containing protein</fullName>
    </recommendedName>
</protein>
<evidence type="ECO:0008006" key="3">
    <source>
        <dbReference type="Google" id="ProtNLM"/>
    </source>
</evidence>
<dbReference type="RefSeq" id="WP_013930878.1">
    <property type="nucleotide sequence ID" value="NC_015703.1"/>
</dbReference>
<dbReference type="PANTHER" id="PTHR36456">
    <property type="entry name" value="UPF0232 PROTEIN SCO3875"/>
    <property type="match status" value="1"/>
</dbReference>
<gene>
    <name evidence="1" type="ordered locus">Runsl_5311</name>
</gene>
<proteinExistence type="predicted"/>
<reference evidence="2" key="1">
    <citation type="submission" date="2011-06" db="EMBL/GenBank/DDBJ databases">
        <title>The complete genome of chromosome of Runella slithyformis DSM 19594.</title>
        <authorList>
            <consortium name="US DOE Joint Genome Institute (JGI-PGF)"/>
            <person name="Lucas S."/>
            <person name="Han J."/>
            <person name="Lapidus A."/>
            <person name="Bruce D."/>
            <person name="Goodwin L."/>
            <person name="Pitluck S."/>
            <person name="Peters L."/>
            <person name="Kyrpides N."/>
            <person name="Mavromatis K."/>
            <person name="Ivanova N."/>
            <person name="Ovchinnikova G."/>
            <person name="Zhang X."/>
            <person name="Misra M."/>
            <person name="Detter J.C."/>
            <person name="Tapia R."/>
            <person name="Han C."/>
            <person name="Land M."/>
            <person name="Hauser L."/>
            <person name="Markowitz V."/>
            <person name="Cheng J.-F."/>
            <person name="Hugenholtz P."/>
            <person name="Woyke T."/>
            <person name="Wu D."/>
            <person name="Tindall B."/>
            <person name="Faehrich R."/>
            <person name="Brambilla E."/>
            <person name="Klenk H.-P."/>
            <person name="Eisen J.A."/>
        </authorList>
    </citation>
    <scope>NUCLEOTIDE SEQUENCE [LARGE SCALE GENOMIC DNA]</scope>
    <source>
        <strain evidence="2">ATCC 29530 / DSM 19594 / LMG 11500 / NCIMB 11436 / LSU 4</strain>
    </source>
</reference>
<reference evidence="1 2" key="2">
    <citation type="journal article" date="2012" name="Stand. Genomic Sci.">
        <title>Complete genome sequence of the aquatic bacterium Runella slithyformis type strain (LSU 4(T)).</title>
        <authorList>
            <person name="Copeland A."/>
            <person name="Zhang X."/>
            <person name="Misra M."/>
            <person name="Lapidus A."/>
            <person name="Nolan M."/>
            <person name="Lucas S."/>
            <person name="Deshpande S."/>
            <person name="Cheng J.F."/>
            <person name="Tapia R."/>
            <person name="Goodwin L.A."/>
            <person name="Pitluck S."/>
            <person name="Liolios K."/>
            <person name="Pagani I."/>
            <person name="Ivanova N."/>
            <person name="Mikhailova N."/>
            <person name="Pati A."/>
            <person name="Chen A."/>
            <person name="Palaniappan K."/>
            <person name="Land M."/>
            <person name="Hauser L."/>
            <person name="Pan C."/>
            <person name="Jeffries C.D."/>
            <person name="Detter J.C."/>
            <person name="Brambilla E.M."/>
            <person name="Rohde M."/>
            <person name="Djao O.D."/>
            <person name="Goker M."/>
            <person name="Sikorski J."/>
            <person name="Tindall B.J."/>
            <person name="Woyke T."/>
            <person name="Bristow J."/>
            <person name="Eisen J.A."/>
            <person name="Markowitz V."/>
            <person name="Hugenholtz P."/>
            <person name="Kyrpides N.C."/>
            <person name="Klenk H.P."/>
            <person name="Mavromatis K."/>
        </authorList>
    </citation>
    <scope>NUCLEOTIDE SEQUENCE [LARGE SCALE GENOMIC DNA]</scope>
    <source>
        <strain evidence="2">ATCC 29530 / DSM 19594 / LMG 11500 / NCIMB 11436 / LSU 4</strain>
    </source>
</reference>
<dbReference type="Pfam" id="PF05258">
    <property type="entry name" value="DciA"/>
    <property type="match status" value="1"/>
</dbReference>
<name>A0A7U3ZQT3_RUNSL</name>
<evidence type="ECO:0000313" key="2">
    <source>
        <dbReference type="Proteomes" id="UP000000493"/>
    </source>
</evidence>
<accession>A0A7U3ZQT3</accession>
<organism evidence="1 2">
    <name type="scientific">Runella slithyformis (strain ATCC 29530 / DSM 19594 / LMG 11500 / NCIMB 11436 / LSU 4)</name>
    <dbReference type="NCBI Taxonomy" id="761193"/>
    <lineage>
        <taxon>Bacteria</taxon>
        <taxon>Pseudomonadati</taxon>
        <taxon>Bacteroidota</taxon>
        <taxon>Cytophagia</taxon>
        <taxon>Cytophagales</taxon>
        <taxon>Spirosomataceae</taxon>
        <taxon>Runella</taxon>
    </lineage>
</organism>
<dbReference type="EMBL" id="CP002859">
    <property type="protein sequence ID" value="AEI51608.1"/>
    <property type="molecule type" value="Genomic_DNA"/>
</dbReference>
<dbReference type="AlphaFoldDB" id="A0A7U3ZQT3"/>
<dbReference type="KEGG" id="rsi:Runsl_5311"/>
<dbReference type="InterPro" id="IPR007922">
    <property type="entry name" value="DciA-like"/>
</dbReference>
<sequence length="106" mass="12310">MIYRFKKENAARRPGVTTVGDAIHKMLEMYRLRPQFDESSVKVYWEKLVGKEIASRTSDIYVKDKVLFLRLDSAPLANELVIAKRKLIQSLNDSFGYELIVDIVFI</sequence>
<dbReference type="Proteomes" id="UP000000493">
    <property type="component" value="Chromosome"/>
</dbReference>
<evidence type="ECO:0000313" key="1">
    <source>
        <dbReference type="EMBL" id="AEI51608.1"/>
    </source>
</evidence>